<dbReference type="Gene3D" id="1.25.40.390">
    <property type="match status" value="1"/>
</dbReference>
<gene>
    <name evidence="8" type="ORF">JCM19302_2583</name>
</gene>
<dbReference type="SUPFAM" id="SSF48452">
    <property type="entry name" value="TPR-like"/>
    <property type="match status" value="1"/>
</dbReference>
<dbReference type="InterPro" id="IPR012944">
    <property type="entry name" value="SusD_RagB_dom"/>
</dbReference>
<comment type="caution">
    <text evidence="8">The sequence shown here is derived from an EMBL/GenBank/DDBJ whole genome shotgun (WGS) entry which is preliminary data.</text>
</comment>
<evidence type="ECO:0000256" key="5">
    <source>
        <dbReference type="ARBA" id="ARBA00023237"/>
    </source>
</evidence>
<organism evidence="8 9">
    <name type="scientific">Jejuia pallidilutea</name>
    <dbReference type="NCBI Taxonomy" id="504487"/>
    <lineage>
        <taxon>Bacteria</taxon>
        <taxon>Pseudomonadati</taxon>
        <taxon>Bacteroidota</taxon>
        <taxon>Flavobacteriia</taxon>
        <taxon>Flavobacteriales</taxon>
        <taxon>Flavobacteriaceae</taxon>
        <taxon>Jejuia</taxon>
    </lineage>
</organism>
<protein>
    <submittedName>
        <fullName evidence="8">Putative outer membrane protein</fullName>
    </submittedName>
</protein>
<evidence type="ECO:0000259" key="6">
    <source>
        <dbReference type="Pfam" id="PF07980"/>
    </source>
</evidence>
<keyword evidence="4" id="KW-0472">Membrane</keyword>
<dbReference type="InterPro" id="IPR033985">
    <property type="entry name" value="SusD-like_N"/>
</dbReference>
<evidence type="ECO:0000256" key="1">
    <source>
        <dbReference type="ARBA" id="ARBA00004442"/>
    </source>
</evidence>
<dbReference type="OrthoDB" id="5694214at2"/>
<dbReference type="InterPro" id="IPR011990">
    <property type="entry name" value="TPR-like_helical_dom_sf"/>
</dbReference>
<accession>A0A090W1H2</accession>
<evidence type="ECO:0000259" key="7">
    <source>
        <dbReference type="Pfam" id="PF14322"/>
    </source>
</evidence>
<comment type="subcellular location">
    <subcellularLocation>
        <location evidence="1">Cell outer membrane</location>
    </subcellularLocation>
</comment>
<keyword evidence="3" id="KW-0732">Signal</keyword>
<dbReference type="EMBL" id="BBNS01000004">
    <property type="protein sequence ID" value="GAL70008.1"/>
    <property type="molecule type" value="Genomic_DNA"/>
</dbReference>
<evidence type="ECO:0000256" key="2">
    <source>
        <dbReference type="ARBA" id="ARBA00006275"/>
    </source>
</evidence>
<name>A0A090W1H2_9FLAO</name>
<evidence type="ECO:0000313" key="9">
    <source>
        <dbReference type="Proteomes" id="UP000029646"/>
    </source>
</evidence>
<feature type="domain" description="SusD-like N-terminal" evidence="7">
    <location>
        <begin position="103"/>
        <end position="223"/>
    </location>
</feature>
<keyword evidence="5" id="KW-0998">Cell outer membrane</keyword>
<dbReference type="Pfam" id="PF07980">
    <property type="entry name" value="SusD_RagB"/>
    <property type="match status" value="1"/>
</dbReference>
<dbReference type="Pfam" id="PF14322">
    <property type="entry name" value="SusD-like_3"/>
    <property type="match status" value="1"/>
</dbReference>
<dbReference type="PROSITE" id="PS51257">
    <property type="entry name" value="PROKAR_LIPOPROTEIN"/>
    <property type="match status" value="1"/>
</dbReference>
<dbReference type="GO" id="GO:0009279">
    <property type="term" value="C:cell outer membrane"/>
    <property type="evidence" value="ECO:0007669"/>
    <property type="project" value="UniProtKB-SubCell"/>
</dbReference>
<dbReference type="RefSeq" id="WP_042247993.1">
    <property type="nucleotide sequence ID" value="NZ_BBNS01000004.1"/>
</dbReference>
<feature type="domain" description="RagB/SusD" evidence="6">
    <location>
        <begin position="369"/>
        <end position="579"/>
    </location>
</feature>
<reference evidence="8 9" key="1">
    <citation type="journal article" date="2014" name="Genome Announc.">
        <title>Draft Genome Sequence of Marine Flavobacterium Jejuia pallidilutea Strain 11shimoA1 and Pigmentation Mutants.</title>
        <authorList>
            <person name="Takatani N."/>
            <person name="Nakanishi M."/>
            <person name="Meirelles P."/>
            <person name="Mino S."/>
            <person name="Suda W."/>
            <person name="Oshima K."/>
            <person name="Hattori M."/>
            <person name="Ohkuma M."/>
            <person name="Hosokawa M."/>
            <person name="Miyashita K."/>
            <person name="Thompson F.L."/>
            <person name="Niwa A."/>
            <person name="Sawabe T."/>
            <person name="Sawabe T."/>
        </authorList>
    </citation>
    <scope>NUCLEOTIDE SEQUENCE [LARGE SCALE GENOMIC DNA]</scope>
    <source>
        <strain evidence="9">JCM19302</strain>
    </source>
</reference>
<dbReference type="Proteomes" id="UP000029646">
    <property type="component" value="Unassembled WGS sequence"/>
</dbReference>
<evidence type="ECO:0000313" key="8">
    <source>
        <dbReference type="EMBL" id="GAL70008.1"/>
    </source>
</evidence>
<comment type="similarity">
    <text evidence="2">Belongs to the SusD family.</text>
</comment>
<evidence type="ECO:0000256" key="4">
    <source>
        <dbReference type="ARBA" id="ARBA00023136"/>
    </source>
</evidence>
<proteinExistence type="inferred from homology"/>
<evidence type="ECO:0000256" key="3">
    <source>
        <dbReference type="ARBA" id="ARBA00022729"/>
    </source>
</evidence>
<dbReference type="AlphaFoldDB" id="A0A090W1H2"/>
<sequence length="597" mass="67129">MKSKFKYFIILILTLTVTISCDEEFLEPEPLSFLSPDNTLVDASGFDALLITLRKELRWQYDGERSGICSQSITTDIGFAPARNNRVPRNLPLQFTPNSDGGYTMLEYFNRAYSRPISTANLLLFYADRADLESEDEKNSITAAAYFHRSYWYYQLVHLYGDVPFVGQVITGPKLDYFTHSRKTILDKIESDMEFAVQWLPESNVAGGETKWAGYHLLTKIQLANSNFTGAVQSATEIIDGPFSLVENRFGVDANNPDRDYIWDLARPENVFNGANTETILGFVDRFEAPQSANSGGTGRATHRDFVPAWWNGGVRDSNGARGSIDRIGGVWTTMIDTIGRGNAWSRATPYYIYEMWDDANDLRRSDGNWVDKDELVYNNPSSADYLQPVNPNNFADPAQDSLQFYYAFPHYKTFIAHDESDDSRPDGGFGNGYIYRLAGTYLLRAEANYWLGNTGAAADDINKVRNRANASDIGGGDVTIEKILEERAKELYLEEPRKVELTRIALIMADNNLNGYSIDNLSEKSFYFDHVIDKNIFYQVGSTIRGVQATIEPRFVLWPIPAATITNNSQGVINQNIGFPGAEQNIPPLTVIDDSQ</sequence>